<reference evidence="1 2" key="1">
    <citation type="submission" date="2018-06" db="EMBL/GenBank/DDBJ databases">
        <title>Comparative genomics reveals the genomic features of Rhizophagus irregularis, R. cerebriforme, R. diaphanum and Gigaspora rosea, and their symbiotic lifestyle signature.</title>
        <authorList>
            <person name="Morin E."/>
            <person name="San Clemente H."/>
            <person name="Chen E.C.H."/>
            <person name="De La Providencia I."/>
            <person name="Hainaut M."/>
            <person name="Kuo A."/>
            <person name="Kohler A."/>
            <person name="Murat C."/>
            <person name="Tang N."/>
            <person name="Roy S."/>
            <person name="Loubradou J."/>
            <person name="Henrissat B."/>
            <person name="Grigoriev I.V."/>
            <person name="Corradi N."/>
            <person name="Roux C."/>
            <person name="Martin F.M."/>
        </authorList>
    </citation>
    <scope>NUCLEOTIDE SEQUENCE [LARGE SCALE GENOMIC DNA]</scope>
    <source>
        <strain evidence="1 2">DAOM 194757</strain>
    </source>
</reference>
<proteinExistence type="predicted"/>
<organism evidence="1 2">
    <name type="scientific">Gigaspora rosea</name>
    <dbReference type="NCBI Taxonomy" id="44941"/>
    <lineage>
        <taxon>Eukaryota</taxon>
        <taxon>Fungi</taxon>
        <taxon>Fungi incertae sedis</taxon>
        <taxon>Mucoromycota</taxon>
        <taxon>Glomeromycotina</taxon>
        <taxon>Glomeromycetes</taxon>
        <taxon>Diversisporales</taxon>
        <taxon>Gigasporaceae</taxon>
        <taxon>Gigaspora</taxon>
    </lineage>
</organism>
<evidence type="ECO:0000313" key="2">
    <source>
        <dbReference type="Proteomes" id="UP000266673"/>
    </source>
</evidence>
<keyword evidence="2" id="KW-1185">Reference proteome</keyword>
<dbReference type="AlphaFoldDB" id="A0A397VU05"/>
<gene>
    <name evidence="1" type="ORF">C2G38_2164409</name>
</gene>
<protein>
    <submittedName>
        <fullName evidence="1">Uncharacterized protein</fullName>
    </submittedName>
</protein>
<dbReference type="Proteomes" id="UP000266673">
    <property type="component" value="Unassembled WGS sequence"/>
</dbReference>
<sequence length="110" mass="12333">MGHNFARKAPIRDGNQGLQLIKTYTNTFLILYSVVLQNIYIIRRNGIIVDLGWGGILNANQVGTKLKNPRVYILLGYNSDIIVHRNGIIADLGWSGILNTTQVDPENTRQ</sequence>
<evidence type="ECO:0000313" key="1">
    <source>
        <dbReference type="EMBL" id="RIB26044.1"/>
    </source>
</evidence>
<comment type="caution">
    <text evidence="1">The sequence shown here is derived from an EMBL/GenBank/DDBJ whole genome shotgun (WGS) entry which is preliminary data.</text>
</comment>
<accession>A0A397VU05</accession>
<dbReference type="EMBL" id="QKWP01000151">
    <property type="protein sequence ID" value="RIB26044.1"/>
    <property type="molecule type" value="Genomic_DNA"/>
</dbReference>
<name>A0A397VU05_9GLOM</name>